<dbReference type="SUPFAM" id="SSF53213">
    <property type="entry name" value="LigB-like"/>
    <property type="match status" value="1"/>
</dbReference>
<evidence type="ECO:0000313" key="3">
    <source>
        <dbReference type="Proteomes" id="UP000295560"/>
    </source>
</evidence>
<name>A0A4R1I0V3_PSEEN</name>
<gene>
    <name evidence="2" type="ORF">EV378_3385</name>
</gene>
<dbReference type="Pfam" id="PF02900">
    <property type="entry name" value="LigB"/>
    <property type="match status" value="1"/>
</dbReference>
<dbReference type="InterPro" id="IPR004183">
    <property type="entry name" value="Xdiol_dOase_suB"/>
</dbReference>
<keyword evidence="3" id="KW-1185">Reference proteome</keyword>
<accession>A0A4R1I0V3</accession>
<dbReference type="AlphaFoldDB" id="A0A4R1I0V3"/>
<keyword evidence="2" id="KW-0560">Oxidoreductase</keyword>
<comment type="caution">
    <text evidence="2">The sequence shown here is derived from an EMBL/GenBank/DDBJ whole genome shotgun (WGS) entry which is preliminary data.</text>
</comment>
<dbReference type="Proteomes" id="UP000295560">
    <property type="component" value="Unassembled WGS sequence"/>
</dbReference>
<dbReference type="RefSeq" id="WP_132426385.1">
    <property type="nucleotide sequence ID" value="NZ_SMFZ01000001.1"/>
</dbReference>
<evidence type="ECO:0000313" key="2">
    <source>
        <dbReference type="EMBL" id="TCK27513.1"/>
    </source>
</evidence>
<organism evidence="2 3">
    <name type="scientific">Pseudonocardia endophytica</name>
    <dbReference type="NCBI Taxonomy" id="401976"/>
    <lineage>
        <taxon>Bacteria</taxon>
        <taxon>Bacillati</taxon>
        <taxon>Actinomycetota</taxon>
        <taxon>Actinomycetes</taxon>
        <taxon>Pseudonocardiales</taxon>
        <taxon>Pseudonocardiaceae</taxon>
        <taxon>Pseudonocardia</taxon>
    </lineage>
</organism>
<dbReference type="GO" id="GO:0008198">
    <property type="term" value="F:ferrous iron binding"/>
    <property type="evidence" value="ECO:0007669"/>
    <property type="project" value="InterPro"/>
</dbReference>
<protein>
    <submittedName>
        <fullName evidence="2">2,3-dihydroxyphenylpropionate 1,2-dioxygenase</fullName>
    </submittedName>
</protein>
<reference evidence="2 3" key="1">
    <citation type="submission" date="2019-03" db="EMBL/GenBank/DDBJ databases">
        <title>Sequencing the genomes of 1000 actinobacteria strains.</title>
        <authorList>
            <person name="Klenk H.-P."/>
        </authorList>
    </citation>
    <scope>NUCLEOTIDE SEQUENCE [LARGE SCALE GENOMIC DNA]</scope>
    <source>
        <strain evidence="2 3">DSM 44969</strain>
    </source>
</reference>
<evidence type="ECO:0000259" key="1">
    <source>
        <dbReference type="Pfam" id="PF02900"/>
    </source>
</evidence>
<dbReference type="Gene3D" id="3.40.830.10">
    <property type="entry name" value="LigB-like"/>
    <property type="match status" value="1"/>
</dbReference>
<feature type="domain" description="Extradiol ring-cleavage dioxygenase class III enzyme subunit B" evidence="1">
    <location>
        <begin position="7"/>
        <end position="285"/>
    </location>
</feature>
<proteinExistence type="predicted"/>
<dbReference type="EMBL" id="SMFZ01000001">
    <property type="protein sequence ID" value="TCK27513.1"/>
    <property type="molecule type" value="Genomic_DNA"/>
</dbReference>
<dbReference type="OrthoDB" id="8673673at2"/>
<sequence length="311" mass="32567">MSAIAGFVGMSHSPFATLLPPESADAPGGRFLNHASRVCDAVARLEPDAVVVIGPDHFHGAFYDLMPPFTIGVEKAVGFGDYGSTPGDLPVASDLAWQLHDAISDDGFDLALSYSLTVDHGIVQSYEMTTGGFDVPVVPIVVNTAAPPLPSPARCVALGEAIGRAIGSATAAGRVLVVASGGLSHWLPSNDPRDPAVDDAKRDTLIHGRADVVAFSAAREPRVRAMAGNADARVNADWDRWFLDRLSAGDLDPVVALGHDGIEEAAGSGGQEIRTWLAGMAAVREPLRWTGYEPVPEWITGMAAATTFPVP</sequence>
<keyword evidence="2" id="KW-0223">Dioxygenase</keyword>
<dbReference type="GO" id="GO:0016702">
    <property type="term" value="F:oxidoreductase activity, acting on single donors with incorporation of molecular oxygen, incorporation of two atoms of oxygen"/>
    <property type="evidence" value="ECO:0007669"/>
    <property type="project" value="UniProtKB-ARBA"/>
</dbReference>